<comment type="caution">
    <text evidence="7">The sequence shown here is derived from an EMBL/GenBank/DDBJ whole genome shotgun (WGS) entry which is preliminary data.</text>
</comment>
<dbReference type="Pfam" id="PF08281">
    <property type="entry name" value="Sigma70_r4_2"/>
    <property type="match status" value="1"/>
</dbReference>
<dbReference type="Pfam" id="PF04542">
    <property type="entry name" value="Sigma70_r2"/>
    <property type="match status" value="1"/>
</dbReference>
<dbReference type="SUPFAM" id="SSF88659">
    <property type="entry name" value="Sigma3 and sigma4 domains of RNA polymerase sigma factors"/>
    <property type="match status" value="1"/>
</dbReference>
<evidence type="ECO:0000313" key="7">
    <source>
        <dbReference type="EMBL" id="HJF70923.1"/>
    </source>
</evidence>
<dbReference type="InterPro" id="IPR039425">
    <property type="entry name" value="RNA_pol_sigma-70-like"/>
</dbReference>
<protein>
    <submittedName>
        <fullName evidence="7">Sigma-70 family RNA polymerase sigma factor</fullName>
    </submittedName>
</protein>
<dbReference type="PANTHER" id="PTHR43133">
    <property type="entry name" value="RNA POLYMERASE ECF-TYPE SIGMA FACTO"/>
    <property type="match status" value="1"/>
</dbReference>
<dbReference type="AlphaFoldDB" id="A0A921H6A1"/>
<feature type="domain" description="RNA polymerase sigma factor 70 region 4 type 2" evidence="6">
    <location>
        <begin position="105"/>
        <end position="156"/>
    </location>
</feature>
<dbReference type="GO" id="GO:0003677">
    <property type="term" value="F:DNA binding"/>
    <property type="evidence" value="ECO:0007669"/>
    <property type="project" value="InterPro"/>
</dbReference>
<dbReference type="Gene3D" id="1.10.10.10">
    <property type="entry name" value="Winged helix-like DNA-binding domain superfamily/Winged helix DNA-binding domain"/>
    <property type="match status" value="1"/>
</dbReference>
<reference evidence="7" key="2">
    <citation type="submission" date="2021-09" db="EMBL/GenBank/DDBJ databases">
        <authorList>
            <person name="Gilroy R."/>
        </authorList>
    </citation>
    <scope>NUCLEOTIDE SEQUENCE</scope>
    <source>
        <strain evidence="7">6966</strain>
    </source>
</reference>
<organism evidence="7 8">
    <name type="scientific">Butyricimonas virosa</name>
    <dbReference type="NCBI Taxonomy" id="544645"/>
    <lineage>
        <taxon>Bacteria</taxon>
        <taxon>Pseudomonadati</taxon>
        <taxon>Bacteroidota</taxon>
        <taxon>Bacteroidia</taxon>
        <taxon>Bacteroidales</taxon>
        <taxon>Odoribacteraceae</taxon>
        <taxon>Butyricimonas</taxon>
    </lineage>
</organism>
<dbReference type="InterPro" id="IPR013324">
    <property type="entry name" value="RNA_pol_sigma_r3/r4-like"/>
</dbReference>
<evidence type="ECO:0000259" key="5">
    <source>
        <dbReference type="Pfam" id="PF04542"/>
    </source>
</evidence>
<comment type="similarity">
    <text evidence="1">Belongs to the sigma-70 factor family. ECF subfamily.</text>
</comment>
<dbReference type="EMBL" id="DYVS01000153">
    <property type="protein sequence ID" value="HJF70923.1"/>
    <property type="molecule type" value="Genomic_DNA"/>
</dbReference>
<keyword evidence="3" id="KW-0731">Sigma factor</keyword>
<dbReference type="InterPro" id="IPR013325">
    <property type="entry name" value="RNA_pol_sigma_r2"/>
</dbReference>
<sequence>MDKQKLENEFIALVETYQRVIYKVCYIYSKDNDNLNDLYQESILNLWKSFPKFQNECKTSTWIYRITLNTCVSFFRRFSRAPKFVPLSTNLEIIAENEDELTLIHELYHLINHLGDLEKAIILLHLEKRSYQEIADITGLSLTNVATRINRIKDKLKRMSNK</sequence>
<dbReference type="GO" id="GO:0006352">
    <property type="term" value="P:DNA-templated transcription initiation"/>
    <property type="evidence" value="ECO:0007669"/>
    <property type="project" value="InterPro"/>
</dbReference>
<dbReference type="InterPro" id="IPR014284">
    <property type="entry name" value="RNA_pol_sigma-70_dom"/>
</dbReference>
<dbReference type="SUPFAM" id="SSF88946">
    <property type="entry name" value="Sigma2 domain of RNA polymerase sigma factors"/>
    <property type="match status" value="1"/>
</dbReference>
<dbReference type="InterPro" id="IPR013249">
    <property type="entry name" value="RNA_pol_sigma70_r4_t2"/>
</dbReference>
<dbReference type="InterPro" id="IPR007627">
    <property type="entry name" value="RNA_pol_sigma70_r2"/>
</dbReference>
<accession>A0A921H6A1</accession>
<evidence type="ECO:0000256" key="3">
    <source>
        <dbReference type="ARBA" id="ARBA00023082"/>
    </source>
</evidence>
<evidence type="ECO:0000259" key="6">
    <source>
        <dbReference type="Pfam" id="PF08281"/>
    </source>
</evidence>
<dbReference type="Gene3D" id="1.10.1740.10">
    <property type="match status" value="1"/>
</dbReference>
<dbReference type="NCBIfam" id="TIGR02937">
    <property type="entry name" value="sigma70-ECF"/>
    <property type="match status" value="1"/>
</dbReference>
<dbReference type="Proteomes" id="UP000742098">
    <property type="component" value="Unassembled WGS sequence"/>
</dbReference>
<gene>
    <name evidence="7" type="ORF">K8V05_09240</name>
</gene>
<dbReference type="GO" id="GO:0016987">
    <property type="term" value="F:sigma factor activity"/>
    <property type="evidence" value="ECO:0007669"/>
    <property type="project" value="UniProtKB-KW"/>
</dbReference>
<evidence type="ECO:0000256" key="2">
    <source>
        <dbReference type="ARBA" id="ARBA00023015"/>
    </source>
</evidence>
<keyword evidence="2" id="KW-0805">Transcription regulation</keyword>
<name>A0A921H6A1_9BACT</name>
<dbReference type="InterPro" id="IPR036388">
    <property type="entry name" value="WH-like_DNA-bd_sf"/>
</dbReference>
<reference evidence="7" key="1">
    <citation type="journal article" date="2021" name="PeerJ">
        <title>Extensive microbial diversity within the chicken gut microbiome revealed by metagenomics and culture.</title>
        <authorList>
            <person name="Gilroy R."/>
            <person name="Ravi A."/>
            <person name="Getino M."/>
            <person name="Pursley I."/>
            <person name="Horton D.L."/>
            <person name="Alikhan N.F."/>
            <person name="Baker D."/>
            <person name="Gharbi K."/>
            <person name="Hall N."/>
            <person name="Watson M."/>
            <person name="Adriaenssens E.M."/>
            <person name="Foster-Nyarko E."/>
            <person name="Jarju S."/>
            <person name="Secka A."/>
            <person name="Antonio M."/>
            <person name="Oren A."/>
            <person name="Chaudhuri R.R."/>
            <person name="La Ragione R."/>
            <person name="Hildebrand F."/>
            <person name="Pallen M.J."/>
        </authorList>
    </citation>
    <scope>NUCLEOTIDE SEQUENCE</scope>
    <source>
        <strain evidence="7">6966</strain>
    </source>
</reference>
<feature type="domain" description="RNA polymerase sigma-70 region 2" evidence="5">
    <location>
        <begin position="13"/>
        <end position="78"/>
    </location>
</feature>
<evidence type="ECO:0000256" key="4">
    <source>
        <dbReference type="ARBA" id="ARBA00023163"/>
    </source>
</evidence>
<evidence type="ECO:0000313" key="8">
    <source>
        <dbReference type="Proteomes" id="UP000742098"/>
    </source>
</evidence>
<evidence type="ECO:0000256" key="1">
    <source>
        <dbReference type="ARBA" id="ARBA00010641"/>
    </source>
</evidence>
<keyword evidence="4" id="KW-0804">Transcription</keyword>
<dbReference type="PANTHER" id="PTHR43133:SF45">
    <property type="entry name" value="RNA POLYMERASE ECF-TYPE SIGMA FACTOR"/>
    <property type="match status" value="1"/>
</dbReference>
<proteinExistence type="inferred from homology"/>